<dbReference type="InterPro" id="IPR036259">
    <property type="entry name" value="MFS_trans_sf"/>
</dbReference>
<dbReference type="PANTHER" id="PTHR23508">
    <property type="entry name" value="CARBOXYLIC ACID TRANSPORTER PROTEIN HOMOLOG"/>
    <property type="match status" value="1"/>
</dbReference>
<sequence>MESNKAKHSTRYEYWVVGLMFMAWGFIFLDRTALSHVTPSLVEELGLSNGQIGQINMWQTIGYAVAGPFIAILSDKTGKRKSFLVAAMITTAIFSILSAFANSYPLLLAVRLLLGMSEGPILPLAMAMVASVSLPGGFGRNAGIVNAGVAIIALTIGPIIVTQIISATNWHWAFIIVSIPSLVLALLVWKFTAEVEPAVQNNKTNIKKSEKSFSQIMKYRNVVVCLFIAIFCMGSYWILISFAPLYLTSVGQYSLENMGFIMSLMGLVCIFTAVIIPLVSDFFGRKPALILFALLAGLAPFGLFLFPSIWAGPLLFILFGGLMGSIAPIYMSIIPEETVPPHLYATTSALIIGVGEIVGAFIVGGSGVISNTLGLSFVMIVAAGTAVMMALIGFALIETNSRKIKHESSEKVVAESK</sequence>
<keyword evidence="3 6" id="KW-0812">Transmembrane</keyword>
<feature type="transmembrane region" description="Helical" evidence="6">
    <location>
        <begin position="375"/>
        <end position="397"/>
    </location>
</feature>
<evidence type="ECO:0000313" key="9">
    <source>
        <dbReference type="Proteomes" id="UP001595988"/>
    </source>
</evidence>
<dbReference type="RefSeq" id="WP_212929307.1">
    <property type="nucleotide sequence ID" value="NZ_JBHSFT010000049.1"/>
</dbReference>
<evidence type="ECO:0000256" key="4">
    <source>
        <dbReference type="ARBA" id="ARBA00022989"/>
    </source>
</evidence>
<comment type="subcellular location">
    <subcellularLocation>
        <location evidence="1">Cell membrane</location>
        <topology evidence="1">Multi-pass membrane protein</topology>
    </subcellularLocation>
</comment>
<feature type="transmembrane region" description="Helical" evidence="6">
    <location>
        <begin position="222"/>
        <end position="247"/>
    </location>
</feature>
<feature type="transmembrane region" description="Helical" evidence="6">
    <location>
        <begin position="288"/>
        <end position="306"/>
    </location>
</feature>
<feature type="transmembrane region" description="Helical" evidence="6">
    <location>
        <begin position="83"/>
        <end position="101"/>
    </location>
</feature>
<dbReference type="SUPFAM" id="SSF103473">
    <property type="entry name" value="MFS general substrate transporter"/>
    <property type="match status" value="1"/>
</dbReference>
<keyword evidence="2" id="KW-0813">Transport</keyword>
<evidence type="ECO:0000256" key="6">
    <source>
        <dbReference type="SAM" id="Phobius"/>
    </source>
</evidence>
<dbReference type="EMBL" id="JBHSFT010000049">
    <property type="protein sequence ID" value="MFC4664375.1"/>
    <property type="molecule type" value="Genomic_DNA"/>
</dbReference>
<feature type="transmembrane region" description="Helical" evidence="6">
    <location>
        <begin position="145"/>
        <end position="165"/>
    </location>
</feature>
<feature type="transmembrane region" description="Helical" evidence="6">
    <location>
        <begin position="171"/>
        <end position="189"/>
    </location>
</feature>
<feature type="domain" description="Major facilitator superfamily (MFS) profile" evidence="7">
    <location>
        <begin position="16"/>
        <end position="401"/>
    </location>
</feature>
<reference evidence="9" key="1">
    <citation type="journal article" date="2019" name="Int. J. Syst. Evol. Microbiol.">
        <title>The Global Catalogue of Microorganisms (GCM) 10K type strain sequencing project: providing services to taxonomists for standard genome sequencing and annotation.</title>
        <authorList>
            <consortium name="The Broad Institute Genomics Platform"/>
            <consortium name="The Broad Institute Genome Sequencing Center for Infectious Disease"/>
            <person name="Wu L."/>
            <person name="Ma J."/>
        </authorList>
    </citation>
    <scope>NUCLEOTIDE SEQUENCE [LARGE SCALE GENOMIC DNA]</scope>
    <source>
        <strain evidence="9">CCUG 37257</strain>
    </source>
</reference>
<evidence type="ECO:0000313" key="8">
    <source>
        <dbReference type="EMBL" id="MFC4664375.1"/>
    </source>
</evidence>
<evidence type="ECO:0000256" key="3">
    <source>
        <dbReference type="ARBA" id="ARBA00022692"/>
    </source>
</evidence>
<evidence type="ECO:0000256" key="1">
    <source>
        <dbReference type="ARBA" id="ARBA00004651"/>
    </source>
</evidence>
<protein>
    <submittedName>
        <fullName evidence="8">MFS transporter</fullName>
    </submittedName>
</protein>
<feature type="transmembrane region" description="Helical" evidence="6">
    <location>
        <begin position="121"/>
        <end position="138"/>
    </location>
</feature>
<dbReference type="Gene3D" id="1.20.1250.20">
    <property type="entry name" value="MFS general substrate transporter like domains"/>
    <property type="match status" value="2"/>
</dbReference>
<proteinExistence type="predicted"/>
<dbReference type="PANTHER" id="PTHR23508:SF10">
    <property type="entry name" value="CARBOXYLIC ACID TRANSPORTER PROTEIN HOMOLOG"/>
    <property type="match status" value="1"/>
</dbReference>
<feature type="transmembrane region" description="Helical" evidence="6">
    <location>
        <begin position="343"/>
        <end position="369"/>
    </location>
</feature>
<dbReference type="InterPro" id="IPR020846">
    <property type="entry name" value="MFS_dom"/>
</dbReference>
<evidence type="ECO:0000256" key="2">
    <source>
        <dbReference type="ARBA" id="ARBA00022448"/>
    </source>
</evidence>
<dbReference type="PROSITE" id="PS50850">
    <property type="entry name" value="MFS"/>
    <property type="match status" value="1"/>
</dbReference>
<keyword evidence="9" id="KW-1185">Reference proteome</keyword>
<evidence type="ECO:0000259" key="7">
    <source>
        <dbReference type="PROSITE" id="PS50850"/>
    </source>
</evidence>
<feature type="transmembrane region" description="Helical" evidence="6">
    <location>
        <begin position="12"/>
        <end position="29"/>
    </location>
</feature>
<keyword evidence="5 6" id="KW-0472">Membrane</keyword>
<dbReference type="InterPro" id="IPR011701">
    <property type="entry name" value="MFS"/>
</dbReference>
<accession>A0ABV9K2T6</accession>
<name>A0ABV9K2T6_9BACI</name>
<comment type="caution">
    <text evidence="8">The sequence shown here is derived from an EMBL/GenBank/DDBJ whole genome shotgun (WGS) entry which is preliminary data.</text>
</comment>
<organism evidence="8 9">
    <name type="scientific">Oceanobacillus aidingensis</name>
    <dbReference type="NCBI Taxonomy" id="645964"/>
    <lineage>
        <taxon>Bacteria</taxon>
        <taxon>Bacillati</taxon>
        <taxon>Bacillota</taxon>
        <taxon>Bacilli</taxon>
        <taxon>Bacillales</taxon>
        <taxon>Bacillaceae</taxon>
        <taxon>Oceanobacillus</taxon>
    </lineage>
</organism>
<keyword evidence="4 6" id="KW-1133">Transmembrane helix</keyword>
<dbReference type="Proteomes" id="UP001595988">
    <property type="component" value="Unassembled WGS sequence"/>
</dbReference>
<dbReference type="Pfam" id="PF07690">
    <property type="entry name" value="MFS_1"/>
    <property type="match status" value="1"/>
</dbReference>
<feature type="transmembrane region" description="Helical" evidence="6">
    <location>
        <begin position="55"/>
        <end position="74"/>
    </location>
</feature>
<feature type="transmembrane region" description="Helical" evidence="6">
    <location>
        <begin position="312"/>
        <end position="331"/>
    </location>
</feature>
<evidence type="ECO:0000256" key="5">
    <source>
        <dbReference type="ARBA" id="ARBA00023136"/>
    </source>
</evidence>
<gene>
    <name evidence="8" type="ORF">ACFO3P_19540</name>
</gene>
<feature type="transmembrane region" description="Helical" evidence="6">
    <location>
        <begin position="259"/>
        <end position="279"/>
    </location>
</feature>